<dbReference type="EMBL" id="JACHGT010000020">
    <property type="protein sequence ID" value="MBB6039101.1"/>
    <property type="molecule type" value="Genomic_DNA"/>
</dbReference>
<name>A0A841FP60_9ACTN</name>
<organism evidence="1 2">
    <name type="scientific">Phytomonospora endophytica</name>
    <dbReference type="NCBI Taxonomy" id="714109"/>
    <lineage>
        <taxon>Bacteria</taxon>
        <taxon>Bacillati</taxon>
        <taxon>Actinomycetota</taxon>
        <taxon>Actinomycetes</taxon>
        <taxon>Micromonosporales</taxon>
        <taxon>Micromonosporaceae</taxon>
        <taxon>Phytomonospora</taxon>
    </lineage>
</organism>
<dbReference type="Proteomes" id="UP000548476">
    <property type="component" value="Unassembled WGS sequence"/>
</dbReference>
<dbReference type="AlphaFoldDB" id="A0A841FP60"/>
<keyword evidence="2" id="KW-1185">Reference proteome</keyword>
<dbReference type="RefSeq" id="WP_184792197.1">
    <property type="nucleotide sequence ID" value="NZ_BONT01000026.1"/>
</dbReference>
<gene>
    <name evidence="1" type="ORF">HNR73_006992</name>
</gene>
<accession>A0A841FP60</accession>
<reference evidence="1 2" key="1">
    <citation type="submission" date="2020-08" db="EMBL/GenBank/DDBJ databases">
        <title>Genomic Encyclopedia of Type Strains, Phase IV (KMG-IV): sequencing the most valuable type-strain genomes for metagenomic binning, comparative biology and taxonomic classification.</title>
        <authorList>
            <person name="Goeker M."/>
        </authorList>
    </citation>
    <scope>NUCLEOTIDE SEQUENCE [LARGE SCALE GENOMIC DNA]</scope>
    <source>
        <strain evidence="1 2">YIM 65646</strain>
    </source>
</reference>
<sequence length="188" mass="20514">MASEITVFVVVRASVPAARLPSVSSTFPSPFDDEEIMFEDWWRVSGTSNFPEELEPTLEAMAHETGSPVLVAIVGDHEYALVMGFSPQRGSFVAWLDTEAAMLDDHTLEDYDYEDGFKASYQWAKAAGMTPNREALEAALTRRSDNNADDLFRLYMAGLGVPGVPVGDLYGLLDTGGSMTGWSISIGF</sequence>
<evidence type="ECO:0000313" key="2">
    <source>
        <dbReference type="Proteomes" id="UP000548476"/>
    </source>
</evidence>
<proteinExistence type="predicted"/>
<evidence type="ECO:0000313" key="1">
    <source>
        <dbReference type="EMBL" id="MBB6039101.1"/>
    </source>
</evidence>
<comment type="caution">
    <text evidence="1">The sequence shown here is derived from an EMBL/GenBank/DDBJ whole genome shotgun (WGS) entry which is preliminary data.</text>
</comment>
<protein>
    <submittedName>
        <fullName evidence="1">Uncharacterized protein</fullName>
    </submittedName>
</protein>